<organism evidence="2 3">
    <name type="scientific">Acidihalobacter yilgarnensis</name>
    <dbReference type="NCBI Taxonomy" id="2819280"/>
    <lineage>
        <taxon>Bacteria</taxon>
        <taxon>Pseudomonadati</taxon>
        <taxon>Pseudomonadota</taxon>
        <taxon>Gammaproteobacteria</taxon>
        <taxon>Chromatiales</taxon>
        <taxon>Ectothiorhodospiraceae</taxon>
        <taxon>Acidihalobacter</taxon>
    </lineage>
</organism>
<evidence type="ECO:0000313" key="3">
    <source>
        <dbReference type="Proteomes" id="UP000095401"/>
    </source>
</evidence>
<keyword evidence="3" id="KW-1185">Reference proteome</keyword>
<name>A0A1D8IQ84_9GAMM</name>
<evidence type="ECO:0000313" key="2">
    <source>
        <dbReference type="EMBL" id="AOU98611.1"/>
    </source>
</evidence>
<accession>A0A1D8IQ84</accession>
<gene>
    <name evidence="2" type="ORF">BI364_12155</name>
</gene>
<feature type="region of interest" description="Disordered" evidence="1">
    <location>
        <begin position="61"/>
        <end position="81"/>
    </location>
</feature>
<dbReference type="EMBL" id="CP017415">
    <property type="protein sequence ID" value="AOU98611.1"/>
    <property type="molecule type" value="Genomic_DNA"/>
</dbReference>
<dbReference type="Proteomes" id="UP000095401">
    <property type="component" value="Chromosome"/>
</dbReference>
<sequence>MKPLLSQAGERALAERVRTACREAAVAAYEEAALRGLCAEGALEYALDAIRRLDLETVIETSVSPESPELPGCEPSSDPVG</sequence>
<evidence type="ECO:0008006" key="4">
    <source>
        <dbReference type="Google" id="ProtNLM"/>
    </source>
</evidence>
<dbReference type="AlphaFoldDB" id="A0A1D8IQ84"/>
<evidence type="ECO:0000256" key="1">
    <source>
        <dbReference type="SAM" id="MobiDB-lite"/>
    </source>
</evidence>
<protein>
    <recommendedName>
        <fullName evidence="4">Acetyltransferase</fullName>
    </recommendedName>
</protein>
<reference evidence="3" key="1">
    <citation type="submission" date="2016-09" db="EMBL/GenBank/DDBJ databases">
        <title>Acidihalobacter prosperus F5.</title>
        <authorList>
            <person name="Khaleque H.N."/>
            <person name="Ramsay J.P."/>
            <person name="Kaksonen A.H."/>
            <person name="Boxall N.J."/>
            <person name="Watkin E.L.J."/>
        </authorList>
    </citation>
    <scope>NUCLEOTIDE SEQUENCE [LARGE SCALE GENOMIC DNA]</scope>
    <source>
        <strain evidence="3">F5</strain>
    </source>
</reference>
<proteinExistence type="predicted"/>
<dbReference type="KEGG" id="aprs:BI364_12155"/>